<keyword evidence="7" id="KW-1185">Reference proteome</keyword>
<name>A0ABC8U779_9AQUA</name>
<comment type="similarity">
    <text evidence="1 4">Belongs to the glycosyl hydrolase 28 family.</text>
</comment>
<dbReference type="InterPro" id="IPR000743">
    <property type="entry name" value="Glyco_hydro_28"/>
</dbReference>
<evidence type="ECO:0000256" key="5">
    <source>
        <dbReference type="SAM" id="Phobius"/>
    </source>
</evidence>
<evidence type="ECO:0000256" key="1">
    <source>
        <dbReference type="ARBA" id="ARBA00008834"/>
    </source>
</evidence>
<sequence>MFLFLLTKLECLRLIFLLILVVISQFLQVVEIVSVIFVLGLLSLKAVECRNQHRRPELFQYPAINCRKHSALLTDFGGKGDGKTSNTAAFRSAILRLSQFASDGGAQLIVPPGKWLTGSFNLTSHFTLYIQKDATLLASQDESEWPLIVPLPSYGRGRDAPGGRFSSLIFGTNLTDVVITGGNGTINGQGAYWWTKFKSNKLKSTRPYLIEIMYSDQVQISDLTLIDSPSWNVHPVYSRDVIIKGLTILAPTQSPNTDGINPDSCSNIRIEDNYIVSGDDCIAVKSGWDQYGIKFGMPTQHLSIRRLTCISPYSAAIALGSEMSGGIQDVRAEDITAINTESGVRIKTAPGRGAFVKDIYVKGVRMNTMKYVFWMSGAYGSHPDNGYDPKALPVIRNINYRDMVAQNVTIAGNLAGINGDPFTEICISNATIEMRKESKKLPWNCTDISGVTSRVSPQPCGLLPDQKPSSDCAFPNDRLAIDDVPLKICSGGSSYI</sequence>
<evidence type="ECO:0000313" key="6">
    <source>
        <dbReference type="EMBL" id="CAK9176908.1"/>
    </source>
</evidence>
<comment type="caution">
    <text evidence="6">The sequence shown here is derived from an EMBL/GenBank/DDBJ whole genome shotgun (WGS) entry which is preliminary data.</text>
</comment>
<evidence type="ECO:0000256" key="3">
    <source>
        <dbReference type="ARBA" id="ARBA00023295"/>
    </source>
</evidence>
<dbReference type="Pfam" id="PF00295">
    <property type="entry name" value="Glyco_hydro_28"/>
    <property type="match status" value="1"/>
</dbReference>
<dbReference type="InterPro" id="IPR012334">
    <property type="entry name" value="Pectin_lyas_fold"/>
</dbReference>
<feature type="transmembrane region" description="Helical" evidence="5">
    <location>
        <begin position="12"/>
        <end position="42"/>
    </location>
</feature>
<accession>A0ABC8U779</accession>
<dbReference type="InterPro" id="IPR006626">
    <property type="entry name" value="PbH1"/>
</dbReference>
<organism evidence="6 7">
    <name type="scientific">Ilex paraguariensis</name>
    <name type="common">yerba mate</name>
    <dbReference type="NCBI Taxonomy" id="185542"/>
    <lineage>
        <taxon>Eukaryota</taxon>
        <taxon>Viridiplantae</taxon>
        <taxon>Streptophyta</taxon>
        <taxon>Embryophyta</taxon>
        <taxon>Tracheophyta</taxon>
        <taxon>Spermatophyta</taxon>
        <taxon>Magnoliopsida</taxon>
        <taxon>eudicotyledons</taxon>
        <taxon>Gunneridae</taxon>
        <taxon>Pentapetalae</taxon>
        <taxon>asterids</taxon>
        <taxon>campanulids</taxon>
        <taxon>Aquifoliales</taxon>
        <taxon>Aquifoliaceae</taxon>
        <taxon>Ilex</taxon>
    </lineage>
</organism>
<dbReference type="InterPro" id="IPR051801">
    <property type="entry name" value="GH28_Enzymes"/>
</dbReference>
<evidence type="ECO:0000313" key="7">
    <source>
        <dbReference type="Proteomes" id="UP001642360"/>
    </source>
</evidence>
<keyword evidence="5" id="KW-0472">Membrane</keyword>
<dbReference type="InterPro" id="IPR011050">
    <property type="entry name" value="Pectin_lyase_fold/virulence"/>
</dbReference>
<keyword evidence="2 4" id="KW-0378">Hydrolase</keyword>
<proteinExistence type="inferred from homology"/>
<gene>
    <name evidence="6" type="ORF">ILEXP_LOCUS46776</name>
</gene>
<evidence type="ECO:0008006" key="8">
    <source>
        <dbReference type="Google" id="ProtNLM"/>
    </source>
</evidence>
<dbReference type="SUPFAM" id="SSF51126">
    <property type="entry name" value="Pectin lyase-like"/>
    <property type="match status" value="1"/>
</dbReference>
<reference evidence="6 7" key="1">
    <citation type="submission" date="2024-02" db="EMBL/GenBank/DDBJ databases">
        <authorList>
            <person name="Vignale AGUSTIN F."/>
            <person name="Sosa J E."/>
            <person name="Modenutti C."/>
        </authorList>
    </citation>
    <scope>NUCLEOTIDE SEQUENCE [LARGE SCALE GENOMIC DNA]</scope>
</reference>
<keyword evidence="5" id="KW-0812">Transmembrane</keyword>
<dbReference type="EMBL" id="CAUOFW020006946">
    <property type="protein sequence ID" value="CAK9176908.1"/>
    <property type="molecule type" value="Genomic_DNA"/>
</dbReference>
<evidence type="ECO:0000256" key="2">
    <source>
        <dbReference type="ARBA" id="ARBA00022801"/>
    </source>
</evidence>
<protein>
    <recommendedName>
        <fullName evidence="8">Polygalacturonase</fullName>
    </recommendedName>
</protein>
<keyword evidence="5" id="KW-1133">Transmembrane helix</keyword>
<dbReference type="PANTHER" id="PTHR31339">
    <property type="entry name" value="PECTIN LYASE-RELATED"/>
    <property type="match status" value="1"/>
</dbReference>
<dbReference type="GO" id="GO:0004553">
    <property type="term" value="F:hydrolase activity, hydrolyzing O-glycosyl compounds"/>
    <property type="evidence" value="ECO:0007669"/>
    <property type="project" value="UniProtKB-ARBA"/>
</dbReference>
<dbReference type="Proteomes" id="UP001642360">
    <property type="component" value="Unassembled WGS sequence"/>
</dbReference>
<dbReference type="PANTHER" id="PTHR31339:SF66">
    <property type="entry name" value="OS06G0106800 PROTEIN"/>
    <property type="match status" value="1"/>
</dbReference>
<dbReference type="AlphaFoldDB" id="A0ABC8U779"/>
<dbReference type="Gene3D" id="2.160.20.10">
    <property type="entry name" value="Single-stranded right-handed beta-helix, Pectin lyase-like"/>
    <property type="match status" value="1"/>
</dbReference>
<keyword evidence="3 4" id="KW-0326">Glycosidase</keyword>
<dbReference type="SMART" id="SM00710">
    <property type="entry name" value="PbH1"/>
    <property type="match status" value="3"/>
</dbReference>
<evidence type="ECO:0000256" key="4">
    <source>
        <dbReference type="RuleBase" id="RU361169"/>
    </source>
</evidence>